<reference evidence="5 6" key="1">
    <citation type="journal article" date="2023" name="G3 (Bethesda)">
        <title>A chromosome-level genome assembly of Zasmidium syzygii isolated from banana leaves.</title>
        <authorList>
            <person name="van Westerhoven A.C."/>
            <person name="Mehrabi R."/>
            <person name="Talebi R."/>
            <person name="Steentjes M.B.F."/>
            <person name="Corcolon B."/>
            <person name="Chong P.A."/>
            <person name="Kema G.H.J."/>
            <person name="Seidl M.F."/>
        </authorList>
    </citation>
    <scope>NUCLEOTIDE SEQUENCE [LARGE SCALE GENOMIC DNA]</scope>
    <source>
        <strain evidence="5 6">P124</strain>
    </source>
</reference>
<dbReference type="PANTHER" id="PTHR31001">
    <property type="entry name" value="UNCHARACTERIZED TRANSCRIPTIONAL REGULATORY PROTEIN"/>
    <property type="match status" value="1"/>
</dbReference>
<sequence length="552" mass="62791">MSLEQSAPLGYLPEVDEESAKRRSRKGKRNKPTLNCKRSQHVPPVPVIETFDTDLFTQFLNGTDLDIPSAHSPVEDKFSPSSSRPSTGKQARFTLFPHYENKQHPFGNYWTCIGGLSEVVGALPSKGQADLLVDKYFNAVDPLYPVIFRPQFTADYEHFWAKSLDERCESDAGLIALMFIVFACGTQHMDNMLPDERVQMSQFYVSASHQCLCLFSYLNRCSLSTMQTMVMITYYLISNNHISDAWTFSGMTQRQAYGLGLNRNPDAVRPDDSFLQRQQRCRLWQATMFQDTSLSLYCEMPPGTTFHDIDPTCLRCHETIPGWSQHDSPESSSPLTDLSINSVDDESRVNDVNFLRAMWEYATWCQSKICIPRALRRALCTDAAHKAQLISEFRSIYSGWSPPFNSYSESRFGGQDTRLLRQIIAVSSNFFWVLWCLYMDKDEAAGYESDIYGALEAAHEGLSAFFVLVRYVPSQADTWCAHHTRAYEHATTVANILATHGLNRDPRLLLAKADLERYLDILLRARGASDFEPIRKKRVAEIEGLRASIKDL</sequence>
<dbReference type="Proteomes" id="UP001305779">
    <property type="component" value="Unassembled WGS sequence"/>
</dbReference>
<evidence type="ECO:0000256" key="1">
    <source>
        <dbReference type="ARBA" id="ARBA00004123"/>
    </source>
</evidence>
<evidence type="ECO:0000256" key="2">
    <source>
        <dbReference type="ARBA" id="ARBA00023242"/>
    </source>
</evidence>
<evidence type="ECO:0000313" key="6">
    <source>
        <dbReference type="Proteomes" id="UP001305779"/>
    </source>
</evidence>
<organism evidence="5 6">
    <name type="scientific">Zasmidium cellare</name>
    <name type="common">Wine cellar mold</name>
    <name type="synonym">Racodium cellare</name>
    <dbReference type="NCBI Taxonomy" id="395010"/>
    <lineage>
        <taxon>Eukaryota</taxon>
        <taxon>Fungi</taxon>
        <taxon>Dikarya</taxon>
        <taxon>Ascomycota</taxon>
        <taxon>Pezizomycotina</taxon>
        <taxon>Dothideomycetes</taxon>
        <taxon>Dothideomycetidae</taxon>
        <taxon>Mycosphaerellales</taxon>
        <taxon>Mycosphaerellaceae</taxon>
        <taxon>Zasmidium</taxon>
    </lineage>
</organism>
<evidence type="ECO:0000256" key="3">
    <source>
        <dbReference type="SAM" id="MobiDB-lite"/>
    </source>
</evidence>
<keyword evidence="2" id="KW-0539">Nucleus</keyword>
<gene>
    <name evidence="5" type="ORF">PRZ48_013106</name>
</gene>
<evidence type="ECO:0000259" key="4">
    <source>
        <dbReference type="Pfam" id="PF04082"/>
    </source>
</evidence>
<comment type="caution">
    <text evidence="5">The sequence shown here is derived from an EMBL/GenBank/DDBJ whole genome shotgun (WGS) entry which is preliminary data.</text>
</comment>
<feature type="domain" description="Xylanolytic transcriptional activator regulatory" evidence="4">
    <location>
        <begin position="134"/>
        <end position="312"/>
    </location>
</feature>
<dbReference type="Pfam" id="PF04082">
    <property type="entry name" value="Fungal_trans"/>
    <property type="match status" value="1"/>
</dbReference>
<dbReference type="PANTHER" id="PTHR31001:SF81">
    <property type="entry name" value="ZN(II)2CYS6 TRANSCRIPTION FACTOR"/>
    <property type="match status" value="1"/>
</dbReference>
<dbReference type="InterPro" id="IPR007219">
    <property type="entry name" value="XnlR_reg_dom"/>
</dbReference>
<dbReference type="CDD" id="cd12148">
    <property type="entry name" value="fungal_TF_MHR"/>
    <property type="match status" value="1"/>
</dbReference>
<protein>
    <recommendedName>
        <fullName evidence="4">Xylanolytic transcriptional activator regulatory domain-containing protein</fullName>
    </recommendedName>
</protein>
<feature type="compositionally biased region" description="Basic residues" evidence="3">
    <location>
        <begin position="22"/>
        <end position="31"/>
    </location>
</feature>
<name>A0ABR0E403_ZASCE</name>
<feature type="region of interest" description="Disordered" evidence="3">
    <location>
        <begin position="1"/>
        <end position="39"/>
    </location>
</feature>
<keyword evidence="6" id="KW-1185">Reference proteome</keyword>
<comment type="subcellular location">
    <subcellularLocation>
        <location evidence="1">Nucleus</location>
    </subcellularLocation>
</comment>
<accession>A0ABR0E403</accession>
<dbReference type="InterPro" id="IPR050613">
    <property type="entry name" value="Sec_Metabolite_Reg"/>
</dbReference>
<evidence type="ECO:0000313" key="5">
    <source>
        <dbReference type="EMBL" id="KAK4495838.1"/>
    </source>
</evidence>
<proteinExistence type="predicted"/>
<dbReference type="EMBL" id="JAXOVC010000011">
    <property type="protein sequence ID" value="KAK4495838.1"/>
    <property type="molecule type" value="Genomic_DNA"/>
</dbReference>